<evidence type="ECO:0000313" key="2">
    <source>
        <dbReference type="EMBL" id="MFC4136337.1"/>
    </source>
</evidence>
<feature type="region of interest" description="Disordered" evidence="1">
    <location>
        <begin position="1"/>
        <end position="32"/>
    </location>
</feature>
<proteinExistence type="predicted"/>
<dbReference type="EMBL" id="JBHSAY010000029">
    <property type="protein sequence ID" value="MFC4136337.1"/>
    <property type="molecule type" value="Genomic_DNA"/>
</dbReference>
<evidence type="ECO:0000256" key="1">
    <source>
        <dbReference type="SAM" id="MobiDB-lite"/>
    </source>
</evidence>
<feature type="compositionally biased region" description="Basic and acidic residues" evidence="1">
    <location>
        <begin position="1"/>
        <end position="30"/>
    </location>
</feature>
<reference evidence="3" key="1">
    <citation type="journal article" date="2019" name="Int. J. Syst. Evol. Microbiol.">
        <title>The Global Catalogue of Microorganisms (GCM) 10K type strain sequencing project: providing services to taxonomists for standard genome sequencing and annotation.</title>
        <authorList>
            <consortium name="The Broad Institute Genomics Platform"/>
            <consortium name="The Broad Institute Genome Sequencing Center for Infectious Disease"/>
            <person name="Wu L."/>
            <person name="Ma J."/>
        </authorList>
    </citation>
    <scope>NUCLEOTIDE SEQUENCE [LARGE SCALE GENOMIC DNA]</scope>
    <source>
        <strain evidence="3">CGMCC 4.7289</strain>
    </source>
</reference>
<gene>
    <name evidence="2" type="ORF">ACFOZ4_37510</name>
</gene>
<sequence length="54" mass="6386">MSEHTPDTGCGDPDHDRRDRERREAAERAQRQLIPTPIEWLVFIDAIKERRADE</sequence>
<accession>A0ABV8LZ01</accession>
<name>A0ABV8LZ01_9ACTN</name>
<keyword evidence="3" id="KW-1185">Reference proteome</keyword>
<dbReference type="Proteomes" id="UP001595816">
    <property type="component" value="Unassembled WGS sequence"/>
</dbReference>
<organism evidence="2 3">
    <name type="scientific">Hamadaea flava</name>
    <dbReference type="NCBI Taxonomy" id="1742688"/>
    <lineage>
        <taxon>Bacteria</taxon>
        <taxon>Bacillati</taxon>
        <taxon>Actinomycetota</taxon>
        <taxon>Actinomycetes</taxon>
        <taxon>Micromonosporales</taxon>
        <taxon>Micromonosporaceae</taxon>
        <taxon>Hamadaea</taxon>
    </lineage>
</organism>
<dbReference type="RefSeq" id="WP_253751007.1">
    <property type="nucleotide sequence ID" value="NZ_JAMZDZ010000001.1"/>
</dbReference>
<protein>
    <submittedName>
        <fullName evidence="2">Uncharacterized protein</fullName>
    </submittedName>
</protein>
<evidence type="ECO:0000313" key="3">
    <source>
        <dbReference type="Proteomes" id="UP001595816"/>
    </source>
</evidence>
<comment type="caution">
    <text evidence="2">The sequence shown here is derived from an EMBL/GenBank/DDBJ whole genome shotgun (WGS) entry which is preliminary data.</text>
</comment>